<keyword evidence="2" id="KW-0963">Cytoplasm</keyword>
<gene>
    <name evidence="9" type="ORF">NDU88_000190</name>
</gene>
<keyword evidence="4 6" id="KW-0694">RNA-binding</keyword>
<dbReference type="GO" id="GO:0003725">
    <property type="term" value="F:double-stranded RNA binding"/>
    <property type="evidence" value="ECO:0007669"/>
    <property type="project" value="TreeGrafter"/>
</dbReference>
<dbReference type="PANTHER" id="PTHR10910">
    <property type="entry name" value="EUKARYOTE SPECIFIC DSRNA BINDING PROTEIN"/>
    <property type="match status" value="1"/>
</dbReference>
<dbReference type="PANTHER" id="PTHR10910:SF107">
    <property type="entry name" value="DOUBLE-STRANDED RNA-SPECIFIC ADENOSINE DEAMINASE"/>
    <property type="match status" value="1"/>
</dbReference>
<dbReference type="FunFam" id="3.30.160.20:FF:000005">
    <property type="entry name" value="Putative double-stranded RNA-specific adenosine deaminase"/>
    <property type="match status" value="2"/>
</dbReference>
<sequence length="317" mass="34722">MSPLNTLLECIKKNPVGGLIEYTQFLSQTCEFELVHEMGPSHDPRFTMRVVIDGRQFPAAEASSKKLARKEAASAALRALLREVQGIEETEEAPVGVAQEAETKLLPSSSSSLLPVKNPISVLMELAQKRGEACKVQLVSHDGPLHNHQFSFCVTFGNRTFPAVSANSTKVAKQLAAEAALKELEKEPGGLVVSEKVPKTQPPTKDVFSSARPTPCNPKPARSVSVEDLMKYLRTDPMKGVLEYSRAKGCSTELKLVKMSGPPDHLQYVIQTKVGSRWFPAACAHSRNKAKEDSAKAALRVLIKEAEKAKDSREYTR</sequence>
<dbReference type="InterPro" id="IPR014720">
    <property type="entry name" value="dsRBD_dom"/>
</dbReference>
<evidence type="ECO:0000256" key="7">
    <source>
        <dbReference type="SAM" id="MobiDB-lite"/>
    </source>
</evidence>
<dbReference type="AlphaFoldDB" id="A0AAV7P906"/>
<feature type="domain" description="DRBM" evidence="8">
    <location>
        <begin position="118"/>
        <end position="186"/>
    </location>
</feature>
<evidence type="ECO:0000256" key="6">
    <source>
        <dbReference type="PROSITE-ProRule" id="PRU00266"/>
    </source>
</evidence>
<dbReference type="SUPFAM" id="SSF54768">
    <property type="entry name" value="dsRNA-binding domain-like"/>
    <property type="match status" value="3"/>
</dbReference>
<proteinExistence type="predicted"/>
<accession>A0AAV7P906</accession>
<evidence type="ECO:0000256" key="4">
    <source>
        <dbReference type="ARBA" id="ARBA00022884"/>
    </source>
</evidence>
<keyword evidence="10" id="KW-1185">Reference proteome</keyword>
<dbReference type="GO" id="GO:0006396">
    <property type="term" value="P:RNA processing"/>
    <property type="evidence" value="ECO:0007669"/>
    <property type="project" value="TreeGrafter"/>
</dbReference>
<dbReference type="GO" id="GO:0003726">
    <property type="term" value="F:double-stranded RNA adenosine deaminase activity"/>
    <property type="evidence" value="ECO:0007669"/>
    <property type="project" value="TreeGrafter"/>
</dbReference>
<feature type="domain" description="DRBM" evidence="8">
    <location>
        <begin position="14"/>
        <end position="82"/>
    </location>
</feature>
<evidence type="ECO:0000256" key="2">
    <source>
        <dbReference type="ARBA" id="ARBA00022490"/>
    </source>
</evidence>
<name>A0AAV7P906_PLEWA</name>
<protein>
    <recommendedName>
        <fullName evidence="8">DRBM domain-containing protein</fullName>
    </recommendedName>
</protein>
<dbReference type="PROSITE" id="PS50137">
    <property type="entry name" value="DS_RBD"/>
    <property type="match status" value="3"/>
</dbReference>
<keyword evidence="3" id="KW-0677">Repeat</keyword>
<evidence type="ECO:0000259" key="8">
    <source>
        <dbReference type="PROSITE" id="PS50137"/>
    </source>
</evidence>
<dbReference type="GO" id="GO:0005737">
    <property type="term" value="C:cytoplasm"/>
    <property type="evidence" value="ECO:0007669"/>
    <property type="project" value="UniProtKB-SubCell"/>
</dbReference>
<dbReference type="GO" id="GO:0031047">
    <property type="term" value="P:regulatory ncRNA-mediated gene silencing"/>
    <property type="evidence" value="ECO:0007669"/>
    <property type="project" value="UniProtKB-KW"/>
</dbReference>
<comment type="caution">
    <text evidence="9">The sequence shown here is derived from an EMBL/GenBank/DDBJ whole genome shotgun (WGS) entry which is preliminary data.</text>
</comment>
<dbReference type="EMBL" id="JANPWB010000011">
    <property type="protein sequence ID" value="KAJ1121670.1"/>
    <property type="molecule type" value="Genomic_DNA"/>
</dbReference>
<evidence type="ECO:0000256" key="3">
    <source>
        <dbReference type="ARBA" id="ARBA00022737"/>
    </source>
</evidence>
<comment type="subcellular location">
    <subcellularLocation>
        <location evidence="1">Cytoplasm</location>
    </subcellularLocation>
</comment>
<evidence type="ECO:0000313" key="9">
    <source>
        <dbReference type="EMBL" id="KAJ1121670.1"/>
    </source>
</evidence>
<evidence type="ECO:0000256" key="5">
    <source>
        <dbReference type="ARBA" id="ARBA00023158"/>
    </source>
</evidence>
<dbReference type="GO" id="GO:0006382">
    <property type="term" value="P:adenosine to inosine editing"/>
    <property type="evidence" value="ECO:0007669"/>
    <property type="project" value="TreeGrafter"/>
</dbReference>
<feature type="domain" description="DRBM" evidence="8">
    <location>
        <begin position="236"/>
        <end position="304"/>
    </location>
</feature>
<evidence type="ECO:0000313" key="10">
    <source>
        <dbReference type="Proteomes" id="UP001066276"/>
    </source>
</evidence>
<evidence type="ECO:0000256" key="1">
    <source>
        <dbReference type="ARBA" id="ARBA00004496"/>
    </source>
</evidence>
<dbReference type="SMART" id="SM00358">
    <property type="entry name" value="DSRM"/>
    <property type="match status" value="3"/>
</dbReference>
<keyword evidence="5" id="KW-0943">RNA-mediated gene silencing</keyword>
<organism evidence="9 10">
    <name type="scientific">Pleurodeles waltl</name>
    <name type="common">Iberian ribbed newt</name>
    <dbReference type="NCBI Taxonomy" id="8319"/>
    <lineage>
        <taxon>Eukaryota</taxon>
        <taxon>Metazoa</taxon>
        <taxon>Chordata</taxon>
        <taxon>Craniata</taxon>
        <taxon>Vertebrata</taxon>
        <taxon>Euteleostomi</taxon>
        <taxon>Amphibia</taxon>
        <taxon>Batrachia</taxon>
        <taxon>Caudata</taxon>
        <taxon>Salamandroidea</taxon>
        <taxon>Salamandridae</taxon>
        <taxon>Pleurodelinae</taxon>
        <taxon>Pleurodeles</taxon>
    </lineage>
</organism>
<dbReference type="GO" id="GO:0008251">
    <property type="term" value="F:tRNA-specific adenosine deaminase activity"/>
    <property type="evidence" value="ECO:0007669"/>
    <property type="project" value="TreeGrafter"/>
</dbReference>
<dbReference type="Gene3D" id="3.30.160.20">
    <property type="match status" value="3"/>
</dbReference>
<dbReference type="GO" id="GO:0005730">
    <property type="term" value="C:nucleolus"/>
    <property type="evidence" value="ECO:0007669"/>
    <property type="project" value="TreeGrafter"/>
</dbReference>
<dbReference type="Proteomes" id="UP001066276">
    <property type="component" value="Chromosome 7"/>
</dbReference>
<reference evidence="9" key="1">
    <citation type="journal article" date="2022" name="bioRxiv">
        <title>Sequencing and chromosome-scale assembly of the giantPleurodeles waltlgenome.</title>
        <authorList>
            <person name="Brown T."/>
            <person name="Elewa A."/>
            <person name="Iarovenko S."/>
            <person name="Subramanian E."/>
            <person name="Araus A.J."/>
            <person name="Petzold A."/>
            <person name="Susuki M."/>
            <person name="Suzuki K.-i.T."/>
            <person name="Hayashi T."/>
            <person name="Toyoda A."/>
            <person name="Oliveira C."/>
            <person name="Osipova E."/>
            <person name="Leigh N.D."/>
            <person name="Simon A."/>
            <person name="Yun M.H."/>
        </authorList>
    </citation>
    <scope>NUCLEOTIDE SEQUENCE</scope>
    <source>
        <strain evidence="9">20211129_DDA</strain>
        <tissue evidence="9">Liver</tissue>
    </source>
</reference>
<dbReference type="Pfam" id="PF00035">
    <property type="entry name" value="dsrm"/>
    <property type="match status" value="2"/>
</dbReference>
<feature type="region of interest" description="Disordered" evidence="7">
    <location>
        <begin position="194"/>
        <end position="222"/>
    </location>
</feature>